<dbReference type="EMBL" id="JAUOPG010000010">
    <property type="protein sequence ID" value="MDO6454763.1"/>
    <property type="molecule type" value="Genomic_DNA"/>
</dbReference>
<protein>
    <recommendedName>
        <fullName evidence="2">SPOR domain-containing protein</fullName>
    </recommendedName>
</protein>
<dbReference type="Gene3D" id="1.25.40.10">
    <property type="entry name" value="Tetratricopeptide repeat domain"/>
    <property type="match status" value="2"/>
</dbReference>
<accession>A0AAW7XPA4</accession>
<dbReference type="RefSeq" id="WP_303551561.1">
    <property type="nucleotide sequence ID" value="NZ_JAUOPG010000010.1"/>
</dbReference>
<dbReference type="InterPro" id="IPR036680">
    <property type="entry name" value="SPOR-like_sf"/>
</dbReference>
<dbReference type="InterPro" id="IPR006597">
    <property type="entry name" value="Sel1-like"/>
</dbReference>
<name>A0AAW7XPA4_9GAMM</name>
<evidence type="ECO:0000313" key="3">
    <source>
        <dbReference type="EMBL" id="MDO6454763.1"/>
    </source>
</evidence>
<dbReference type="PANTHER" id="PTHR11102:SF160">
    <property type="entry name" value="ERAD-ASSOCIATED E3 UBIQUITIN-PROTEIN LIGASE COMPONENT HRD3"/>
    <property type="match status" value="1"/>
</dbReference>
<dbReference type="PROSITE" id="PS51724">
    <property type="entry name" value="SPOR"/>
    <property type="match status" value="1"/>
</dbReference>
<sequence length="473" mass="51949">MRSTFLPRYFVLGSVLVFAGLSYTSVSQGEADLSCRPNNSMAPFDESSASESFRKGQAAETGQHGFPKDPVKAYQWYCNSALQNDSAAQLKVGLMLLEGEGTKKDLKKGMLWLNRSASQGNHDAELALGILLVDSDALSSAKLFSRAADGGNLYANHRLAELYYYGIGVPQSYEKAQELSALGSEAGFEKSKELLTRIRLKQESLPSSENQLSDAVVAQTAVPVIQANEEDVVIIPPEEQKTTVLQGLLEYLPSLKLRNTSQEAERVEITESGSDKELEPLAEQSVVAIQPNETGVESVDESQLADQLVEAASQELEAMESSSVKESVEVAQASSPKAPSKKQSSVESVKSAEVEDITSPAMGNRDLVTSDSAQRRGSEWVNQQPDMRYSIQLVQAGSVDGILKFINKYSLQDKAYYIHALQDGQWRYILLYGDYPNNRTSKAVAKTLPQEIQDNGYWIRTYGDLRRSYTIAP</sequence>
<feature type="region of interest" description="Disordered" evidence="1">
    <location>
        <begin position="315"/>
        <end position="381"/>
    </location>
</feature>
<organism evidence="3 4">
    <name type="scientific">Neptunomonas phycophila</name>
    <dbReference type="NCBI Taxonomy" id="1572645"/>
    <lineage>
        <taxon>Bacteria</taxon>
        <taxon>Pseudomonadati</taxon>
        <taxon>Pseudomonadota</taxon>
        <taxon>Gammaproteobacteria</taxon>
        <taxon>Oceanospirillales</taxon>
        <taxon>Oceanospirillaceae</taxon>
        <taxon>Neptunomonas</taxon>
    </lineage>
</organism>
<evidence type="ECO:0000313" key="4">
    <source>
        <dbReference type="Proteomes" id="UP001169862"/>
    </source>
</evidence>
<dbReference type="Proteomes" id="UP001169862">
    <property type="component" value="Unassembled WGS sequence"/>
</dbReference>
<comment type="caution">
    <text evidence="3">The sequence shown here is derived from an EMBL/GenBank/DDBJ whole genome shotgun (WGS) entry which is preliminary data.</text>
</comment>
<dbReference type="Pfam" id="PF08238">
    <property type="entry name" value="Sel1"/>
    <property type="match status" value="4"/>
</dbReference>
<dbReference type="InterPro" id="IPR011990">
    <property type="entry name" value="TPR-like_helical_dom_sf"/>
</dbReference>
<dbReference type="PANTHER" id="PTHR11102">
    <property type="entry name" value="SEL-1-LIKE PROTEIN"/>
    <property type="match status" value="1"/>
</dbReference>
<feature type="domain" description="SPOR" evidence="2">
    <location>
        <begin position="383"/>
        <end position="461"/>
    </location>
</feature>
<dbReference type="SUPFAM" id="SSF81901">
    <property type="entry name" value="HCP-like"/>
    <property type="match status" value="1"/>
</dbReference>
<dbReference type="InterPro" id="IPR050767">
    <property type="entry name" value="Sel1_AlgK"/>
</dbReference>
<dbReference type="SMART" id="SM00671">
    <property type="entry name" value="SEL1"/>
    <property type="match status" value="4"/>
</dbReference>
<evidence type="ECO:0000259" key="2">
    <source>
        <dbReference type="PROSITE" id="PS51724"/>
    </source>
</evidence>
<dbReference type="GO" id="GO:0042834">
    <property type="term" value="F:peptidoglycan binding"/>
    <property type="evidence" value="ECO:0007669"/>
    <property type="project" value="InterPro"/>
</dbReference>
<proteinExistence type="predicted"/>
<dbReference type="Gene3D" id="3.30.70.1070">
    <property type="entry name" value="Sporulation related repeat"/>
    <property type="match status" value="1"/>
</dbReference>
<feature type="compositionally biased region" description="Low complexity" evidence="1">
    <location>
        <begin position="319"/>
        <end position="351"/>
    </location>
</feature>
<evidence type="ECO:0000256" key="1">
    <source>
        <dbReference type="SAM" id="MobiDB-lite"/>
    </source>
</evidence>
<dbReference type="InterPro" id="IPR007730">
    <property type="entry name" value="SPOR-like_dom"/>
</dbReference>
<reference evidence="3" key="1">
    <citation type="submission" date="2023-07" db="EMBL/GenBank/DDBJ databases">
        <title>Genome content predicts the carbon catabolic preferences of heterotrophic bacteria.</title>
        <authorList>
            <person name="Gralka M."/>
        </authorList>
    </citation>
    <scope>NUCLEOTIDE SEQUENCE</scope>
    <source>
        <strain evidence="3">I2M16</strain>
    </source>
</reference>
<dbReference type="AlphaFoldDB" id="A0AAW7XPA4"/>
<gene>
    <name evidence="3" type="ORF">Q4490_14410</name>
</gene>